<dbReference type="EMBL" id="GL636513">
    <property type="protein sequence ID" value="EFW13597.1"/>
    <property type="molecule type" value="Genomic_DNA"/>
</dbReference>
<dbReference type="Proteomes" id="UP000002497">
    <property type="component" value="Unassembled WGS sequence"/>
</dbReference>
<sequence length="124" mass="14604">MILFHNPKNQDTCIFICSHHRLVDGRYALARMKLVFVPVRPSLWSSRFLYNTESLEILEISPFLISFRPLLYSWCVCTLPSVASLGWQHWYRCLSQVEGKLFPRLWIMVLWANTGQCLNDVKLE</sequence>
<evidence type="ECO:0000313" key="2">
    <source>
        <dbReference type="Proteomes" id="UP000002497"/>
    </source>
</evidence>
<keyword evidence="2" id="KW-1185">Reference proteome</keyword>
<organism evidence="2">
    <name type="scientific">Coccidioides posadasii (strain RMSCC 757 / Silveira)</name>
    <name type="common">Valley fever fungus</name>
    <dbReference type="NCBI Taxonomy" id="443226"/>
    <lineage>
        <taxon>Eukaryota</taxon>
        <taxon>Fungi</taxon>
        <taxon>Dikarya</taxon>
        <taxon>Ascomycota</taxon>
        <taxon>Pezizomycotina</taxon>
        <taxon>Eurotiomycetes</taxon>
        <taxon>Eurotiomycetidae</taxon>
        <taxon>Onygenales</taxon>
        <taxon>Onygenaceae</taxon>
        <taxon>Coccidioides</taxon>
    </lineage>
</organism>
<evidence type="ECO:0000313" key="1">
    <source>
        <dbReference type="EMBL" id="EFW13597.1"/>
    </source>
</evidence>
<proteinExistence type="predicted"/>
<dbReference type="AlphaFoldDB" id="E9DJ12"/>
<accession>E9DJ12</accession>
<reference evidence="2" key="1">
    <citation type="journal article" date="2010" name="Genome Res.">
        <title>Population genomic sequencing of Coccidioides fungi reveals recent hybridization and transposon control.</title>
        <authorList>
            <person name="Neafsey D.E."/>
            <person name="Barker B.M."/>
            <person name="Sharpton T.J."/>
            <person name="Stajich J.E."/>
            <person name="Park D.J."/>
            <person name="Whiston E."/>
            <person name="Hung C.-Y."/>
            <person name="McMahan C."/>
            <person name="White J."/>
            <person name="Sykes S."/>
            <person name="Heiman D."/>
            <person name="Young S."/>
            <person name="Zeng Q."/>
            <person name="Abouelleil A."/>
            <person name="Aftuck L."/>
            <person name="Bessette D."/>
            <person name="Brown A."/>
            <person name="FitzGerald M."/>
            <person name="Lui A."/>
            <person name="Macdonald J.P."/>
            <person name="Priest M."/>
            <person name="Orbach M.J."/>
            <person name="Galgiani J.N."/>
            <person name="Kirkland T.N."/>
            <person name="Cole G.T."/>
            <person name="Birren B.W."/>
            <person name="Henn M.R."/>
            <person name="Taylor J.W."/>
            <person name="Rounsley S.D."/>
        </authorList>
    </citation>
    <scope>NUCLEOTIDE SEQUENCE [LARGE SCALE GENOMIC DNA]</scope>
    <source>
        <strain evidence="2">RMSCC 757 / Silveira</strain>
    </source>
</reference>
<protein>
    <submittedName>
        <fullName evidence="1">Uncharacterized protein</fullName>
    </submittedName>
</protein>
<gene>
    <name evidence="1" type="ORF">CPSG_09811</name>
</gene>
<dbReference type="VEuPathDB" id="FungiDB:CPSG_09811"/>
<name>E9DJ12_COCPS</name>
<dbReference type="HOGENOM" id="CLU_2003719_0_0_1"/>
<reference evidence="2" key="2">
    <citation type="submission" date="2010-03" db="EMBL/GenBank/DDBJ databases">
        <title>The genome sequence of Coccidioides posadasii strain Silveira.</title>
        <authorList>
            <consortium name="The Broad Institute Genome Sequencing Center for Infectious Disease"/>
            <person name="Neafsey D."/>
            <person name="Orbach M."/>
            <person name="Henn M.R."/>
            <person name="Cole G.T."/>
            <person name="Galgiani J."/>
            <person name="Gardner M.J."/>
            <person name="Kirkland T.N."/>
            <person name="Taylor J.W."/>
            <person name="Young S.K."/>
            <person name="Zeng Q."/>
            <person name="Koehrsen M."/>
            <person name="Alvarado L."/>
            <person name="Berlin A."/>
            <person name="Borenstein D."/>
            <person name="Chapman S.B."/>
            <person name="Chen Z."/>
            <person name="Engels R."/>
            <person name="Freedman E."/>
            <person name="Gellesch M."/>
            <person name="Goldberg J."/>
            <person name="Griggs A."/>
            <person name="Gujja S."/>
            <person name="Heilman E."/>
            <person name="Heiman D."/>
            <person name="Howarth C."/>
            <person name="Jen D."/>
            <person name="Larson L."/>
            <person name="Mehta T."/>
            <person name="Neiman D."/>
            <person name="Park D."/>
            <person name="Pearson M."/>
            <person name="Richards J."/>
            <person name="Roberts A."/>
            <person name="Saif S."/>
            <person name="Shea T."/>
            <person name="Shenoy N."/>
            <person name="Sisk P."/>
            <person name="Stolte C."/>
            <person name="Sykes S."/>
            <person name="Walk T."/>
            <person name="White J."/>
            <person name="Yandava C."/>
            <person name="Haas B."/>
            <person name="Nusbaum C."/>
            <person name="Birren B."/>
        </authorList>
    </citation>
    <scope>NUCLEOTIDE SEQUENCE [LARGE SCALE GENOMIC DNA]</scope>
    <source>
        <strain evidence="2">RMSCC 757 / Silveira</strain>
    </source>
</reference>